<reference evidence="2" key="1">
    <citation type="journal article" date="2012" name="Nat. Biotechnol.">
        <title>Reference genome sequence of the model plant Setaria.</title>
        <authorList>
            <person name="Bennetzen J.L."/>
            <person name="Schmutz J."/>
            <person name="Wang H."/>
            <person name="Percifield R."/>
            <person name="Hawkins J."/>
            <person name="Pontaroli A.C."/>
            <person name="Estep M."/>
            <person name="Feng L."/>
            <person name="Vaughn J.N."/>
            <person name="Grimwood J."/>
            <person name="Jenkins J."/>
            <person name="Barry K."/>
            <person name="Lindquist E."/>
            <person name="Hellsten U."/>
            <person name="Deshpande S."/>
            <person name="Wang X."/>
            <person name="Wu X."/>
            <person name="Mitros T."/>
            <person name="Triplett J."/>
            <person name="Yang X."/>
            <person name="Ye C.Y."/>
            <person name="Mauro-Herrera M."/>
            <person name="Wang L."/>
            <person name="Li P."/>
            <person name="Sharma M."/>
            <person name="Sharma R."/>
            <person name="Ronald P.C."/>
            <person name="Panaud O."/>
            <person name="Kellogg E.A."/>
            <person name="Brutnell T.P."/>
            <person name="Doust A.N."/>
            <person name="Tuskan G.A."/>
            <person name="Rokhsar D."/>
            <person name="Devos K.M."/>
        </authorList>
    </citation>
    <scope>NUCLEOTIDE SEQUENCE [LARGE SCALE GENOMIC DNA]</scope>
    <source>
        <strain evidence="2">Yugu1</strain>
    </source>
</reference>
<accession>A0A368Q0G0</accession>
<feature type="region of interest" description="Disordered" evidence="1">
    <location>
        <begin position="20"/>
        <end position="49"/>
    </location>
</feature>
<protein>
    <submittedName>
        <fullName evidence="2">Uncharacterized protein</fullName>
    </submittedName>
</protein>
<name>A0A368Q0G0_SETIT</name>
<organism evidence="2">
    <name type="scientific">Setaria italica</name>
    <name type="common">Foxtail millet</name>
    <name type="synonym">Panicum italicum</name>
    <dbReference type="NCBI Taxonomy" id="4555"/>
    <lineage>
        <taxon>Eukaryota</taxon>
        <taxon>Viridiplantae</taxon>
        <taxon>Streptophyta</taxon>
        <taxon>Embryophyta</taxon>
        <taxon>Tracheophyta</taxon>
        <taxon>Spermatophyta</taxon>
        <taxon>Magnoliopsida</taxon>
        <taxon>Liliopsida</taxon>
        <taxon>Poales</taxon>
        <taxon>Poaceae</taxon>
        <taxon>PACMAD clade</taxon>
        <taxon>Panicoideae</taxon>
        <taxon>Panicodae</taxon>
        <taxon>Paniceae</taxon>
        <taxon>Cenchrinae</taxon>
        <taxon>Setaria</taxon>
    </lineage>
</organism>
<evidence type="ECO:0000256" key="1">
    <source>
        <dbReference type="SAM" id="MobiDB-lite"/>
    </source>
</evidence>
<dbReference type="OrthoDB" id="696230at2759"/>
<reference evidence="2" key="2">
    <citation type="submission" date="2015-07" db="EMBL/GenBank/DDBJ databases">
        <authorList>
            <person name="Noorani M."/>
        </authorList>
    </citation>
    <scope>NUCLEOTIDE SEQUENCE</scope>
    <source>
        <strain evidence="2">Yugu1</strain>
    </source>
</reference>
<dbReference type="EMBL" id="CM003529">
    <property type="protein sequence ID" value="RCV11372.1"/>
    <property type="molecule type" value="Genomic_DNA"/>
</dbReference>
<sequence length="117" mass="12970">MQRAFLSWKDLQVQSGLGCDKETGGVAADSTFWDDDEGETSAGAAQTSSAKPPLFLDELYTFMGTEDNAHDIYLDPWLLVVLITCLKGQPGKSLLTILRKRKVAAWRTMSGNFPKLW</sequence>
<gene>
    <name evidence="2" type="ORF">SETIT_2G180500v2</name>
</gene>
<evidence type="ECO:0000313" key="2">
    <source>
        <dbReference type="EMBL" id="RCV11372.1"/>
    </source>
</evidence>
<proteinExistence type="predicted"/>
<dbReference type="AlphaFoldDB" id="A0A368Q0G0"/>